<dbReference type="AlphaFoldDB" id="A0A0J8QXF5"/>
<dbReference type="EMBL" id="DS268145">
    <property type="protein sequence ID" value="KMU76053.1"/>
    <property type="molecule type" value="Genomic_DNA"/>
</dbReference>
<keyword evidence="3" id="KW-0659">Purine metabolism</keyword>
<protein>
    <recommendedName>
        <fullName evidence="2">factor independent urate hydroxylase</fullName>
        <ecNumber evidence="2">1.7.3.3</ecNumber>
    </recommendedName>
</protein>
<dbReference type="GO" id="GO:0019628">
    <property type="term" value="P:urate catabolic process"/>
    <property type="evidence" value="ECO:0007669"/>
    <property type="project" value="UniProtKB-UniPathway"/>
</dbReference>
<dbReference type="SUPFAM" id="SSF55620">
    <property type="entry name" value="Tetrahydrobiopterin biosynthesis enzymes-like"/>
    <property type="match status" value="1"/>
</dbReference>
<dbReference type="EC" id="1.7.3.3" evidence="2"/>
<gene>
    <name evidence="5" type="ORF">CISG_05312</name>
</gene>
<keyword evidence="4" id="KW-0560">Oxidoreductase</keyword>
<dbReference type="STRING" id="454286.A0A0J8QXF5"/>
<evidence type="ECO:0000256" key="4">
    <source>
        <dbReference type="ARBA" id="ARBA00023002"/>
    </source>
</evidence>
<dbReference type="Gene3D" id="3.10.270.10">
    <property type="entry name" value="Urate Oxidase"/>
    <property type="match status" value="1"/>
</dbReference>
<dbReference type="GO" id="GO:0006144">
    <property type="term" value="P:purine nucleobase metabolic process"/>
    <property type="evidence" value="ECO:0007669"/>
    <property type="project" value="UniProtKB-KW"/>
</dbReference>
<name>A0A0J8QXF5_COCIT</name>
<organism evidence="5 6">
    <name type="scientific">Coccidioides immitis RMSCC 3703</name>
    <dbReference type="NCBI Taxonomy" id="454286"/>
    <lineage>
        <taxon>Eukaryota</taxon>
        <taxon>Fungi</taxon>
        <taxon>Dikarya</taxon>
        <taxon>Ascomycota</taxon>
        <taxon>Pezizomycotina</taxon>
        <taxon>Eurotiomycetes</taxon>
        <taxon>Eurotiomycetidae</taxon>
        <taxon>Onygenales</taxon>
        <taxon>Onygenaceae</taxon>
        <taxon>Coccidioides</taxon>
    </lineage>
</organism>
<evidence type="ECO:0000313" key="5">
    <source>
        <dbReference type="EMBL" id="KMU76053.1"/>
    </source>
</evidence>
<dbReference type="InterPro" id="IPR002042">
    <property type="entry name" value="Uricase"/>
</dbReference>
<comment type="pathway">
    <text evidence="1">Purine metabolism; urate degradation; (S)-allantoin from urate: step 1/3.</text>
</comment>
<reference evidence="6" key="1">
    <citation type="journal article" date="2010" name="Genome Res.">
        <title>Population genomic sequencing of Coccidioides fungi reveals recent hybridization and transposon control.</title>
        <authorList>
            <person name="Neafsey D.E."/>
            <person name="Barker B.M."/>
            <person name="Sharpton T.J."/>
            <person name="Stajich J.E."/>
            <person name="Park D.J."/>
            <person name="Whiston E."/>
            <person name="Hung C.-Y."/>
            <person name="McMahan C."/>
            <person name="White J."/>
            <person name="Sykes S."/>
            <person name="Heiman D."/>
            <person name="Young S."/>
            <person name="Zeng Q."/>
            <person name="Abouelleil A."/>
            <person name="Aftuck L."/>
            <person name="Bessette D."/>
            <person name="Brown A."/>
            <person name="FitzGerald M."/>
            <person name="Lui A."/>
            <person name="Macdonald J.P."/>
            <person name="Priest M."/>
            <person name="Orbach M.J."/>
            <person name="Galgiani J.N."/>
            <person name="Kirkland T.N."/>
            <person name="Cole G.T."/>
            <person name="Birren B.W."/>
            <person name="Henn M.R."/>
            <person name="Taylor J.W."/>
            <person name="Rounsley S.D."/>
        </authorList>
    </citation>
    <scope>NUCLEOTIDE SEQUENCE [LARGE SCALE GENOMIC DNA]</scope>
    <source>
        <strain evidence="6">RMSCC 3703</strain>
    </source>
</reference>
<dbReference type="OrthoDB" id="9992118at2759"/>
<sequence>METTLAAARYGKENVKVCKVHRDTTTGWQTVTEMTVSVLLEGDIESSYVSPVLAAQTKHLPRKQIHQSRQ</sequence>
<evidence type="ECO:0000256" key="1">
    <source>
        <dbReference type="ARBA" id="ARBA00004831"/>
    </source>
</evidence>
<evidence type="ECO:0000256" key="3">
    <source>
        <dbReference type="ARBA" id="ARBA00022631"/>
    </source>
</evidence>
<evidence type="ECO:0000256" key="2">
    <source>
        <dbReference type="ARBA" id="ARBA00012598"/>
    </source>
</evidence>
<dbReference type="UniPathway" id="UPA00394">
    <property type="reaction ID" value="UER00650"/>
</dbReference>
<accession>A0A0J8QXF5</accession>
<proteinExistence type="predicted"/>
<dbReference type="Pfam" id="PF01014">
    <property type="entry name" value="Uricase"/>
    <property type="match status" value="1"/>
</dbReference>
<dbReference type="GO" id="GO:0004846">
    <property type="term" value="F:urate oxidase activity"/>
    <property type="evidence" value="ECO:0007669"/>
    <property type="project" value="UniProtKB-EC"/>
</dbReference>
<evidence type="ECO:0000313" key="6">
    <source>
        <dbReference type="Proteomes" id="UP000054559"/>
    </source>
</evidence>
<dbReference type="Proteomes" id="UP000054559">
    <property type="component" value="Unassembled WGS sequence"/>
</dbReference>